<dbReference type="Proteomes" id="UP000011718">
    <property type="component" value="Chromosome"/>
</dbReference>
<dbReference type="HOGENOM" id="CLU_2565781_0_0_2"/>
<dbReference type="AlphaFoldDB" id="M1QG81"/>
<dbReference type="Pfam" id="PF00270">
    <property type="entry name" value="DEAD"/>
    <property type="match status" value="1"/>
</dbReference>
<name>M1QG81_METMZ</name>
<dbReference type="BioCyc" id="MMAZ1236903:G139K-550-MONOMER"/>
<dbReference type="InterPro" id="IPR011545">
    <property type="entry name" value="DEAD/DEAH_box_helicase_dom"/>
</dbReference>
<dbReference type="EMBL" id="CP004144">
    <property type="protein sequence ID" value="AGF95999.1"/>
    <property type="molecule type" value="Genomic_DNA"/>
</dbReference>
<dbReference type="Gene3D" id="3.40.50.300">
    <property type="entry name" value="P-loop containing nucleotide triphosphate hydrolases"/>
    <property type="match status" value="1"/>
</dbReference>
<organism evidence="2 3">
    <name type="scientific">Methanosarcina mazei Tuc01</name>
    <dbReference type="NCBI Taxonomy" id="1236903"/>
    <lineage>
        <taxon>Archaea</taxon>
        <taxon>Methanobacteriati</taxon>
        <taxon>Methanobacteriota</taxon>
        <taxon>Stenosarchaea group</taxon>
        <taxon>Methanomicrobia</taxon>
        <taxon>Methanosarcinales</taxon>
        <taxon>Methanosarcinaceae</taxon>
        <taxon>Methanosarcina</taxon>
    </lineage>
</organism>
<feature type="domain" description="DEAD/DEAH-box helicase" evidence="1">
    <location>
        <begin position="18"/>
        <end position="74"/>
    </location>
</feature>
<proteinExistence type="predicted"/>
<dbReference type="KEGG" id="mmaz:MmTuc01_0579"/>
<evidence type="ECO:0000259" key="1">
    <source>
        <dbReference type="Pfam" id="PF00270"/>
    </source>
</evidence>
<sequence length="81" mass="9278">MKEELDRIDLSSESFFSINVPTGSGKTFLAYYSALYFADKLKNLYGEQSRVIYSLPYMSIIDQNYDELIKNFATITGKAEL</sequence>
<gene>
    <name evidence="2" type="ORF">MmTuc01_0579</name>
</gene>
<dbReference type="InterPro" id="IPR027417">
    <property type="entry name" value="P-loop_NTPase"/>
</dbReference>
<reference evidence="2 3" key="1">
    <citation type="journal article" date="2013" name="Genome Announc.">
        <title>Complete Genome of a Methanosarcina mazei Strain Isolated from Sediment Samples from an Amazonian Flooded Area.</title>
        <authorList>
            <person name="Assis das Gracas D."/>
            <person name="Thiago Juca Ramos R."/>
            <person name="Vieira Araujo A.C."/>
            <person name="Zahlouth R."/>
            <person name="Ribeiro Carneiro A."/>
            <person name="Souza Lopes T."/>
            <person name="Azevedo Barauna R."/>
            <person name="Azevedo V."/>
            <person name="Cruz Schneider M.P."/>
            <person name="Pellizari V.H."/>
            <person name="Silva A."/>
        </authorList>
    </citation>
    <scope>NUCLEOTIDE SEQUENCE [LARGE SCALE GENOMIC DNA]</scope>
    <source>
        <strain evidence="2 3">Tuc01</strain>
    </source>
</reference>
<dbReference type="GO" id="GO:0005524">
    <property type="term" value="F:ATP binding"/>
    <property type="evidence" value="ECO:0007669"/>
    <property type="project" value="InterPro"/>
</dbReference>
<dbReference type="SUPFAM" id="SSF52540">
    <property type="entry name" value="P-loop containing nucleoside triphosphate hydrolases"/>
    <property type="match status" value="1"/>
</dbReference>
<evidence type="ECO:0000313" key="2">
    <source>
        <dbReference type="EMBL" id="AGF95999.1"/>
    </source>
</evidence>
<accession>M1QG81</accession>
<dbReference type="GO" id="GO:0003676">
    <property type="term" value="F:nucleic acid binding"/>
    <property type="evidence" value="ECO:0007669"/>
    <property type="project" value="InterPro"/>
</dbReference>
<protein>
    <submittedName>
        <fullName evidence="2">CRISPR-associated helicase Cas3</fullName>
    </submittedName>
</protein>
<evidence type="ECO:0000313" key="3">
    <source>
        <dbReference type="Proteomes" id="UP000011718"/>
    </source>
</evidence>